<dbReference type="PANTHER" id="PTHR38592:SF3">
    <property type="entry name" value="BLL4819 PROTEIN"/>
    <property type="match status" value="1"/>
</dbReference>
<feature type="transmembrane region" description="Helical" evidence="2">
    <location>
        <begin position="192"/>
        <end position="213"/>
    </location>
</feature>
<dbReference type="PIRSF" id="PIRSF028704">
    <property type="entry name" value="UPC028704"/>
    <property type="match status" value="1"/>
</dbReference>
<dbReference type="RefSeq" id="WP_317016762.1">
    <property type="nucleotide sequence ID" value="NZ_CP136511.1"/>
</dbReference>
<feature type="region of interest" description="Disordered" evidence="1">
    <location>
        <begin position="361"/>
        <end position="400"/>
    </location>
</feature>
<name>A0ABZ0EEV0_9BURK</name>
<feature type="transmembrane region" description="Helical" evidence="2">
    <location>
        <begin position="88"/>
        <end position="111"/>
    </location>
</feature>
<feature type="transmembrane region" description="Helical" evidence="2">
    <location>
        <begin position="12"/>
        <end position="29"/>
    </location>
</feature>
<evidence type="ECO:0000313" key="3">
    <source>
        <dbReference type="EMBL" id="WOD14762.1"/>
    </source>
</evidence>
<sequence>MSRNPARSTSVDFLRGLALIVITLDHVSYSALSHLTLHTYAFCDAAEVFVFLGGYASAAAYCAMSVSGGTAHAHRRFLKRSWEIYRGYLLTAALMLLCGLAMLALHIHTAILTYTDAPLFLVRPLQTLLDIATLRRQPDLAAVLPMYIGFALCVPLVAPVVRRRPATALLASLALWLCAPPLAHLLPSADPIGWSFDPFAWQLMFMLGMLCRLHPVSTVFQTSRAGLRLTRIALAVALAFAAYKLMIESQPEPGYLKQHLSSLRVLNFTAIAWLVAQLSRLGWIDRLAAALPPVVTVGRQGLTCFVWGTLISIVADTALRVAVPAFHTRTQAVAAALSADLLTIAAVLGVAIAAAKLKSNRPTARRQDRNGQYGCRAAAPHLPVPTMAAPRPSGRHRPSA</sequence>
<proteinExistence type="predicted"/>
<gene>
    <name evidence="3" type="primary">opgC</name>
    <name evidence="3" type="ORF">RW095_05830</name>
</gene>
<feature type="transmembrane region" description="Helical" evidence="2">
    <location>
        <begin position="225"/>
        <end position="245"/>
    </location>
</feature>
<dbReference type="EMBL" id="CP136511">
    <property type="protein sequence ID" value="WOD14762.1"/>
    <property type="molecule type" value="Genomic_DNA"/>
</dbReference>
<protein>
    <submittedName>
        <fullName evidence="3">OpgC domain-containing protein</fullName>
    </submittedName>
</protein>
<feature type="transmembrane region" description="Helical" evidence="2">
    <location>
        <begin position="49"/>
        <end position="67"/>
    </location>
</feature>
<evidence type="ECO:0000256" key="2">
    <source>
        <dbReference type="SAM" id="Phobius"/>
    </source>
</evidence>
<keyword evidence="2" id="KW-0812">Transmembrane</keyword>
<reference evidence="3 4" key="1">
    <citation type="submission" date="2023-10" db="EMBL/GenBank/DDBJ databases">
        <title>Surface-active antibiotics is a multifunctional adaptation for post-fire microbes.</title>
        <authorList>
            <person name="Liu M.D."/>
            <person name="Du Y."/>
            <person name="Koupaei S.K."/>
            <person name="Kim N.R."/>
            <person name="Zhang W."/>
            <person name="Traxler M.F."/>
        </authorList>
    </citation>
    <scope>NUCLEOTIDE SEQUENCE [LARGE SCALE GENOMIC DNA]</scope>
    <source>
        <strain evidence="3 4">F3</strain>
    </source>
</reference>
<organism evidence="3 4">
    <name type="scientific">Paraburkholderia kirstenboschensis</name>
    <dbReference type="NCBI Taxonomy" id="1245436"/>
    <lineage>
        <taxon>Bacteria</taxon>
        <taxon>Pseudomonadati</taxon>
        <taxon>Pseudomonadota</taxon>
        <taxon>Betaproteobacteria</taxon>
        <taxon>Burkholderiales</taxon>
        <taxon>Burkholderiaceae</taxon>
        <taxon>Paraburkholderia</taxon>
    </lineage>
</organism>
<keyword evidence="4" id="KW-1185">Reference proteome</keyword>
<accession>A0ABZ0EEV0</accession>
<evidence type="ECO:0000313" key="4">
    <source>
        <dbReference type="Proteomes" id="UP001302652"/>
    </source>
</evidence>
<evidence type="ECO:0000256" key="1">
    <source>
        <dbReference type="SAM" id="MobiDB-lite"/>
    </source>
</evidence>
<keyword evidence="2" id="KW-1133">Transmembrane helix</keyword>
<keyword evidence="2" id="KW-0472">Membrane</keyword>
<feature type="transmembrane region" description="Helical" evidence="2">
    <location>
        <begin position="304"/>
        <end position="326"/>
    </location>
</feature>
<dbReference type="Pfam" id="PF10129">
    <property type="entry name" value="OpgC_C"/>
    <property type="match status" value="1"/>
</dbReference>
<feature type="transmembrane region" description="Helical" evidence="2">
    <location>
        <begin position="140"/>
        <end position="161"/>
    </location>
</feature>
<feature type="transmembrane region" description="Helical" evidence="2">
    <location>
        <begin position="332"/>
        <end position="355"/>
    </location>
</feature>
<dbReference type="InterPro" id="IPR014550">
    <property type="entry name" value="UCP028704_OpgC"/>
</dbReference>
<dbReference type="PANTHER" id="PTHR38592">
    <property type="entry name" value="BLL4819 PROTEIN"/>
    <property type="match status" value="1"/>
</dbReference>
<feature type="transmembrane region" description="Helical" evidence="2">
    <location>
        <begin position="265"/>
        <end position="283"/>
    </location>
</feature>
<feature type="transmembrane region" description="Helical" evidence="2">
    <location>
        <begin position="168"/>
        <end position="186"/>
    </location>
</feature>
<dbReference type="Proteomes" id="UP001302652">
    <property type="component" value="Chromosome 3"/>
</dbReference>